<keyword evidence="3" id="KW-0472">Membrane</keyword>
<keyword evidence="4" id="KW-0808">Transferase</keyword>
<feature type="region of interest" description="Disordered" evidence="2">
    <location>
        <begin position="753"/>
        <end position="779"/>
    </location>
</feature>
<reference evidence="4 5" key="1">
    <citation type="submission" date="2019-02" db="EMBL/GenBank/DDBJ databases">
        <title>Deep-cultivation of Planctomycetes and their phenomic and genomic characterization uncovers novel biology.</title>
        <authorList>
            <person name="Wiegand S."/>
            <person name="Jogler M."/>
            <person name="Boedeker C."/>
            <person name="Pinto D."/>
            <person name="Vollmers J."/>
            <person name="Rivas-Marin E."/>
            <person name="Kohn T."/>
            <person name="Peeters S.H."/>
            <person name="Heuer A."/>
            <person name="Rast P."/>
            <person name="Oberbeckmann S."/>
            <person name="Bunk B."/>
            <person name="Jeske O."/>
            <person name="Meyerdierks A."/>
            <person name="Storesund J.E."/>
            <person name="Kallscheuer N."/>
            <person name="Luecker S."/>
            <person name="Lage O.M."/>
            <person name="Pohl T."/>
            <person name="Merkel B.J."/>
            <person name="Hornburger P."/>
            <person name="Mueller R.-W."/>
            <person name="Bruemmer F."/>
            <person name="Labrenz M."/>
            <person name="Spormann A.M."/>
            <person name="Op Den Camp H."/>
            <person name="Overmann J."/>
            <person name="Amann R."/>
            <person name="Jetten M.S.M."/>
            <person name="Mascher T."/>
            <person name="Medema M.H."/>
            <person name="Devos D.P."/>
            <person name="Kaster A.-K."/>
            <person name="Ovreas L."/>
            <person name="Rohde M."/>
            <person name="Galperin M.Y."/>
            <person name="Jogler C."/>
        </authorList>
    </citation>
    <scope>NUCLEOTIDE SEQUENCE [LARGE SCALE GENOMIC DNA]</scope>
    <source>
        <strain evidence="4 5">CA13</strain>
    </source>
</reference>
<evidence type="ECO:0000313" key="5">
    <source>
        <dbReference type="Proteomes" id="UP000315010"/>
    </source>
</evidence>
<dbReference type="EMBL" id="SJPJ01000001">
    <property type="protein sequence ID" value="TWT82722.1"/>
    <property type="molecule type" value="Genomic_DNA"/>
</dbReference>
<dbReference type="EC" id="2.7.10.-" evidence="4"/>
<dbReference type="GO" id="GO:0004713">
    <property type="term" value="F:protein tyrosine kinase activity"/>
    <property type="evidence" value="ECO:0007669"/>
    <property type="project" value="TreeGrafter"/>
</dbReference>
<evidence type="ECO:0000313" key="4">
    <source>
        <dbReference type="EMBL" id="TWT82722.1"/>
    </source>
</evidence>
<dbReference type="AlphaFoldDB" id="A0A5C5Z5Y4"/>
<keyword evidence="1" id="KW-0175">Coiled coil</keyword>
<keyword evidence="4" id="KW-0418">Kinase</keyword>
<comment type="caution">
    <text evidence="4">The sequence shown here is derived from an EMBL/GenBank/DDBJ whole genome shotgun (WGS) entry which is preliminary data.</text>
</comment>
<gene>
    <name evidence="4" type="primary">ptk_2</name>
    <name evidence="4" type="ORF">CA13_41850</name>
</gene>
<feature type="coiled-coil region" evidence="1">
    <location>
        <begin position="227"/>
        <end position="289"/>
    </location>
</feature>
<dbReference type="InterPro" id="IPR027417">
    <property type="entry name" value="P-loop_NTPase"/>
</dbReference>
<dbReference type="GO" id="GO:0005886">
    <property type="term" value="C:plasma membrane"/>
    <property type="evidence" value="ECO:0007669"/>
    <property type="project" value="TreeGrafter"/>
</dbReference>
<dbReference type="PANTHER" id="PTHR32309">
    <property type="entry name" value="TYROSINE-PROTEIN KINASE"/>
    <property type="match status" value="1"/>
</dbReference>
<feature type="region of interest" description="Disordered" evidence="2">
    <location>
        <begin position="716"/>
        <end position="736"/>
    </location>
</feature>
<organism evidence="4 5">
    <name type="scientific">Novipirellula herctigrandis</name>
    <dbReference type="NCBI Taxonomy" id="2527986"/>
    <lineage>
        <taxon>Bacteria</taxon>
        <taxon>Pseudomonadati</taxon>
        <taxon>Planctomycetota</taxon>
        <taxon>Planctomycetia</taxon>
        <taxon>Pirellulales</taxon>
        <taxon>Pirellulaceae</taxon>
        <taxon>Novipirellula</taxon>
    </lineage>
</organism>
<feature type="transmembrane region" description="Helical" evidence="3">
    <location>
        <begin position="26"/>
        <end position="48"/>
    </location>
</feature>
<name>A0A5C5Z5Y4_9BACT</name>
<keyword evidence="3" id="KW-1133">Transmembrane helix</keyword>
<proteinExistence type="predicted"/>
<protein>
    <submittedName>
        <fullName evidence="4">Tyrosine-protein kinase ptk</fullName>
        <ecNumber evidence="4">2.7.10.-</ecNumber>
    </submittedName>
</protein>
<feature type="compositionally biased region" description="Polar residues" evidence="2">
    <location>
        <begin position="755"/>
        <end position="770"/>
    </location>
</feature>
<dbReference type="PANTHER" id="PTHR32309:SF31">
    <property type="entry name" value="CAPSULAR EXOPOLYSACCHARIDE FAMILY"/>
    <property type="match status" value="1"/>
</dbReference>
<keyword evidence="3" id="KW-0812">Transmembrane</keyword>
<dbReference type="Gene3D" id="3.40.50.300">
    <property type="entry name" value="P-loop containing nucleotide triphosphate hydrolases"/>
    <property type="match status" value="1"/>
</dbReference>
<keyword evidence="5" id="KW-1185">Reference proteome</keyword>
<evidence type="ECO:0000256" key="3">
    <source>
        <dbReference type="SAM" id="Phobius"/>
    </source>
</evidence>
<accession>A0A5C5Z5Y4</accession>
<dbReference type="SUPFAM" id="SSF52540">
    <property type="entry name" value="P-loop containing nucleoside triphosphate hydrolases"/>
    <property type="match status" value="1"/>
</dbReference>
<sequence length="779" mass="86812">MSLRHAAPKGGMPEFSDLILACRHHLVATCVIGLIVSLGLAIGAWHLIPPQYRAKGLLRVREQRNVVFAAQTTRADDLAFFRSQAKLVASPQVLAVAMNDQGLKPFTSELPETERIEWLAKCLDVETEAGSEVMSIVASHRSPRLAHALSCAVTQAYLAEITNRLAYDYQQRERELERAARAADVELDKLWDKLNSVAESVGTDRSESMTLRDEMQFQAYRDYARQLQAAQLRGNQLQSKLAEEEQEWAEQVASRPDVADAALHQHPEIIQAKNALARLSQKINQLRDIAVDPNSPQIVTLMEQQRLILDDIAQNESLIRSEIAEQSRSQTMIERQATLTDLKQQIQLNRSEKDFLRERLSEMDSVVSASVETTAIPLDMSRHAVERQSRLADSLWQSLQELKIEGQSQPRVTLIELAKLPEHATHSKQLKAAAGSALCGWILVVFAIGYREWRACRVRFADDVVSHSRFPVFGTSAFAKSQSNTLSWAKHIPQENGVNEAAVNVFLKRNPSTLAPTVMVTSCTPKELRHRVAQELATVLGGYRRRVLVIDCDTGPTRLSDMLGVADAEGMVQLSIEQAISDLEGDSGEEAFDAVAKRIISTDHPQIHLLPVGFFEQQQTWIDPRTLRRVLNMMQSRYDAIIVNGPSILGSPQGHLLGAEVDTNLLAVQVNKTRWSQIVLCEQAAYQAELSMGGAVLFDTQNPIQGQLRSVRQTLPKIPPKKLPSPKSATARKNSDEDLLCVEIEELRSELRKLQPTSISSPSHTNSQSTHDSRSLDTH</sequence>
<dbReference type="Proteomes" id="UP000315010">
    <property type="component" value="Unassembled WGS sequence"/>
</dbReference>
<evidence type="ECO:0000256" key="1">
    <source>
        <dbReference type="SAM" id="Coils"/>
    </source>
</evidence>
<evidence type="ECO:0000256" key="2">
    <source>
        <dbReference type="SAM" id="MobiDB-lite"/>
    </source>
</evidence>
<dbReference type="InterPro" id="IPR050445">
    <property type="entry name" value="Bact_polysacc_biosynth/exp"/>
</dbReference>